<dbReference type="Pfam" id="PF13561">
    <property type="entry name" value="adh_short_C2"/>
    <property type="match status" value="1"/>
</dbReference>
<reference evidence="3" key="1">
    <citation type="submission" date="2020-05" db="EMBL/GenBank/DDBJ databases">
        <authorList>
            <person name="Chiriac C."/>
            <person name="Salcher M."/>
            <person name="Ghai R."/>
            <person name="Kavagutti S V."/>
        </authorList>
    </citation>
    <scope>NUCLEOTIDE SEQUENCE</scope>
</reference>
<gene>
    <name evidence="3" type="ORF">UFOPK3992_01479</name>
</gene>
<dbReference type="InterPro" id="IPR002347">
    <property type="entry name" value="SDR_fam"/>
</dbReference>
<name>A0A6J7QGX1_9ZZZZ</name>
<dbReference type="AlphaFoldDB" id="A0A6J7QGX1"/>
<dbReference type="SUPFAM" id="SSF51735">
    <property type="entry name" value="NAD(P)-binding Rossmann-fold domains"/>
    <property type="match status" value="1"/>
</dbReference>
<dbReference type="InterPro" id="IPR020904">
    <property type="entry name" value="Sc_DH/Rdtase_CS"/>
</dbReference>
<evidence type="ECO:0000313" key="3">
    <source>
        <dbReference type="EMBL" id="CAB5016361.1"/>
    </source>
</evidence>
<dbReference type="PRINTS" id="PR00080">
    <property type="entry name" value="SDRFAMILY"/>
</dbReference>
<dbReference type="GO" id="GO:0016491">
    <property type="term" value="F:oxidoreductase activity"/>
    <property type="evidence" value="ECO:0007669"/>
    <property type="project" value="UniProtKB-KW"/>
</dbReference>
<accession>A0A6J7QGX1</accession>
<dbReference type="PRINTS" id="PR00081">
    <property type="entry name" value="GDHRDH"/>
</dbReference>
<organism evidence="3">
    <name type="scientific">freshwater metagenome</name>
    <dbReference type="NCBI Taxonomy" id="449393"/>
    <lineage>
        <taxon>unclassified sequences</taxon>
        <taxon>metagenomes</taxon>
        <taxon>ecological metagenomes</taxon>
    </lineage>
</organism>
<protein>
    <submittedName>
        <fullName evidence="3">Unannotated protein</fullName>
    </submittedName>
</protein>
<comment type="similarity">
    <text evidence="1">Belongs to the short-chain dehydrogenases/reductases (SDR) family.</text>
</comment>
<dbReference type="InterPro" id="IPR036291">
    <property type="entry name" value="NAD(P)-bd_dom_sf"/>
</dbReference>
<dbReference type="FunFam" id="3.40.50.720:FF:000084">
    <property type="entry name" value="Short-chain dehydrogenase reductase"/>
    <property type="match status" value="1"/>
</dbReference>
<sequence length="255" mass="26391">MADFRQLVGKRVVMTGGAGYIGRASAILMAQHGASVVIGDLDIEGANETVELITAEGGTALAVQTDVQSETEIAALVESAADFLGGIDVGFFNAGIQRSGAVEGFSADEWDLMFAINPRHVFLMSKYTVPHLRAAGGGALVLTSSIAGVKGGPGMTAYSASKGAIVGFGRSLSTELARDGIRVNVLCPGWVDTPFNQPAIEFMGGSMAQEAIVRSLVPLGRQAAPEEMAEIVVFLASGMSSYMTNQVVIADGGIF</sequence>
<dbReference type="PANTHER" id="PTHR43669">
    <property type="entry name" value="5-KETO-D-GLUCONATE 5-REDUCTASE"/>
    <property type="match status" value="1"/>
</dbReference>
<dbReference type="Gene3D" id="3.40.50.720">
    <property type="entry name" value="NAD(P)-binding Rossmann-like Domain"/>
    <property type="match status" value="1"/>
</dbReference>
<dbReference type="EMBL" id="CAFBOZ010000232">
    <property type="protein sequence ID" value="CAB5016361.1"/>
    <property type="molecule type" value="Genomic_DNA"/>
</dbReference>
<evidence type="ECO:0000256" key="1">
    <source>
        <dbReference type="ARBA" id="ARBA00006484"/>
    </source>
</evidence>
<proteinExistence type="inferred from homology"/>
<keyword evidence="2" id="KW-0560">Oxidoreductase</keyword>
<dbReference type="CDD" id="cd05233">
    <property type="entry name" value="SDR_c"/>
    <property type="match status" value="1"/>
</dbReference>
<dbReference type="PROSITE" id="PS00061">
    <property type="entry name" value="ADH_SHORT"/>
    <property type="match status" value="1"/>
</dbReference>
<dbReference type="PANTHER" id="PTHR43669:SF8">
    <property type="entry name" value="SHORT-CHAIN TYPE DEHYDROGENASE_REDUCTASE-RELATED"/>
    <property type="match status" value="1"/>
</dbReference>
<evidence type="ECO:0000256" key="2">
    <source>
        <dbReference type="ARBA" id="ARBA00023002"/>
    </source>
</evidence>